<dbReference type="Proteomes" id="UP000246464">
    <property type="component" value="Chromosome 18"/>
</dbReference>
<protein>
    <submittedName>
        <fullName evidence="2">Uncharacterized protein</fullName>
    </submittedName>
</protein>
<name>A0A2U9CQT0_SCOMX</name>
<organism evidence="2 3">
    <name type="scientific">Scophthalmus maximus</name>
    <name type="common">Turbot</name>
    <name type="synonym">Psetta maxima</name>
    <dbReference type="NCBI Taxonomy" id="52904"/>
    <lineage>
        <taxon>Eukaryota</taxon>
        <taxon>Metazoa</taxon>
        <taxon>Chordata</taxon>
        <taxon>Craniata</taxon>
        <taxon>Vertebrata</taxon>
        <taxon>Euteleostomi</taxon>
        <taxon>Actinopterygii</taxon>
        <taxon>Neopterygii</taxon>
        <taxon>Teleostei</taxon>
        <taxon>Neoteleostei</taxon>
        <taxon>Acanthomorphata</taxon>
        <taxon>Carangaria</taxon>
        <taxon>Pleuronectiformes</taxon>
        <taxon>Pleuronectoidei</taxon>
        <taxon>Scophthalmidae</taxon>
        <taxon>Scophthalmus</taxon>
    </lineage>
</organism>
<feature type="compositionally biased region" description="Basic residues" evidence="1">
    <location>
        <begin position="53"/>
        <end position="68"/>
    </location>
</feature>
<evidence type="ECO:0000313" key="3">
    <source>
        <dbReference type="Proteomes" id="UP000246464"/>
    </source>
</evidence>
<accession>A0A2U9CQT0</accession>
<keyword evidence="3" id="KW-1185">Reference proteome</keyword>
<feature type="region of interest" description="Disordered" evidence="1">
    <location>
        <begin position="1"/>
        <end position="40"/>
    </location>
</feature>
<feature type="compositionally biased region" description="Basic residues" evidence="1">
    <location>
        <begin position="10"/>
        <end position="36"/>
    </location>
</feature>
<sequence length="112" mass="13011">MCRSVLRLKTWNRRRPDHRRGTRRSVHRLGTRKGRRRLEGTRRSVLRLETRRCRRRSDHRRGTCRSVHRLGDEEQASAGPPTRNVSTGPSTGGRGAGVGWTTNEERVDWSID</sequence>
<dbReference type="AlphaFoldDB" id="A0A2U9CQT0"/>
<evidence type="ECO:0000313" key="2">
    <source>
        <dbReference type="EMBL" id="AWP17032.1"/>
    </source>
</evidence>
<reference evidence="2 3" key="1">
    <citation type="submission" date="2017-12" db="EMBL/GenBank/DDBJ databases">
        <title>Integrating genomic resources of turbot (Scophthalmus maximus) in depth evaluation of genetic and physical mapping variation across individuals.</title>
        <authorList>
            <person name="Martinez P."/>
        </authorList>
    </citation>
    <scope>NUCLEOTIDE SEQUENCE [LARGE SCALE GENOMIC DNA]</scope>
</reference>
<proteinExistence type="predicted"/>
<feature type="compositionally biased region" description="Basic and acidic residues" evidence="1">
    <location>
        <begin position="103"/>
        <end position="112"/>
    </location>
</feature>
<dbReference type="EMBL" id="CP026260">
    <property type="protein sequence ID" value="AWP17032.1"/>
    <property type="molecule type" value="Genomic_DNA"/>
</dbReference>
<evidence type="ECO:0000256" key="1">
    <source>
        <dbReference type="SAM" id="MobiDB-lite"/>
    </source>
</evidence>
<feature type="region of interest" description="Disordered" evidence="1">
    <location>
        <begin position="53"/>
        <end position="112"/>
    </location>
</feature>
<gene>
    <name evidence="2" type="ORF">SMAX5B_019440</name>
</gene>